<evidence type="ECO:0000259" key="3">
    <source>
        <dbReference type="PROSITE" id="PS51459"/>
    </source>
</evidence>
<accession>A0A7X6LYC6</accession>
<keyword evidence="2" id="KW-0067">ATP-binding</keyword>
<dbReference type="SUPFAM" id="SSF140931">
    <property type="entry name" value="Fic-like"/>
    <property type="match status" value="1"/>
</dbReference>
<dbReference type="Gene3D" id="1.10.3290.10">
    <property type="entry name" value="Fido-like domain"/>
    <property type="match status" value="1"/>
</dbReference>
<sequence length="300" mass="33519">MEAMITQRSSDLGLRTPGRDAVEAGLLIDEPLLHCAVVAGHPQPGLLFGKEEWAGYLDARAYARGRSDQGLSVAFITDLHRRLAQFSFPDIGGKFCTGTRTGLTRTQLTRDEVAAIEANPYLEHMPPGTVPLHMKYSAIAYRTKPEAIESELQAMCDRYNSARARPGADPYRLAADLQRDCVAIHPFVDYNGRVSRLLMNWSLERDGLPPSTFSDFNRDLFSTSDQWTGSVREGSDMVGERIARLERLGENADPVEVFGLERERASYLAGNERLALEDGDSHRMSEYRAFLQRLRDDAPP</sequence>
<dbReference type="AlphaFoldDB" id="A0A7X6LYC6"/>
<proteinExistence type="predicted"/>
<dbReference type="PANTHER" id="PTHR13504">
    <property type="entry name" value="FIDO DOMAIN-CONTAINING PROTEIN DDB_G0283145"/>
    <property type="match status" value="1"/>
</dbReference>
<feature type="domain" description="Fido" evidence="3">
    <location>
        <begin position="71"/>
        <end position="247"/>
    </location>
</feature>
<organism evidence="4 5">
    <name type="scientific">Nocardia veterana</name>
    <dbReference type="NCBI Taxonomy" id="132249"/>
    <lineage>
        <taxon>Bacteria</taxon>
        <taxon>Bacillati</taxon>
        <taxon>Actinomycetota</taxon>
        <taxon>Actinomycetes</taxon>
        <taxon>Mycobacteriales</taxon>
        <taxon>Nocardiaceae</taxon>
        <taxon>Nocardia</taxon>
    </lineage>
</organism>
<dbReference type="Proteomes" id="UP000523447">
    <property type="component" value="Unassembled WGS sequence"/>
</dbReference>
<gene>
    <name evidence="4" type="ORF">HGA07_14250</name>
</gene>
<keyword evidence="2" id="KW-0547">Nucleotide-binding</keyword>
<evidence type="ECO:0000313" key="4">
    <source>
        <dbReference type="EMBL" id="NKY86792.1"/>
    </source>
</evidence>
<name>A0A7X6LYC6_9NOCA</name>
<dbReference type="InterPro" id="IPR003812">
    <property type="entry name" value="Fido"/>
</dbReference>
<protein>
    <submittedName>
        <fullName evidence="4">Fic family protein</fullName>
    </submittedName>
</protein>
<dbReference type="Pfam" id="PF02661">
    <property type="entry name" value="Fic"/>
    <property type="match status" value="1"/>
</dbReference>
<reference evidence="4 5" key="1">
    <citation type="submission" date="2020-04" db="EMBL/GenBank/DDBJ databases">
        <title>MicrobeNet Type strains.</title>
        <authorList>
            <person name="Nicholson A.C."/>
        </authorList>
    </citation>
    <scope>NUCLEOTIDE SEQUENCE [LARGE SCALE GENOMIC DNA]</scope>
    <source>
        <strain evidence="4 5">DSM 44445</strain>
    </source>
</reference>
<feature type="binding site" evidence="2">
    <location>
        <begin position="189"/>
        <end position="196"/>
    </location>
    <ligand>
        <name>ATP</name>
        <dbReference type="ChEBI" id="CHEBI:30616"/>
    </ligand>
</feature>
<dbReference type="EMBL" id="JAAXPE010000012">
    <property type="protein sequence ID" value="NKY86792.1"/>
    <property type="molecule type" value="Genomic_DNA"/>
</dbReference>
<dbReference type="GO" id="GO:0005524">
    <property type="term" value="F:ATP binding"/>
    <property type="evidence" value="ECO:0007669"/>
    <property type="project" value="UniProtKB-KW"/>
</dbReference>
<comment type="caution">
    <text evidence="4">The sequence shown here is derived from an EMBL/GenBank/DDBJ whole genome shotgun (WGS) entry which is preliminary data.</text>
</comment>
<evidence type="ECO:0000256" key="1">
    <source>
        <dbReference type="PIRSR" id="PIRSR640198-1"/>
    </source>
</evidence>
<evidence type="ECO:0000256" key="2">
    <source>
        <dbReference type="PIRSR" id="PIRSR640198-2"/>
    </source>
</evidence>
<keyword evidence="5" id="KW-1185">Reference proteome</keyword>
<feature type="active site" evidence="1">
    <location>
        <position position="185"/>
    </location>
</feature>
<evidence type="ECO:0000313" key="5">
    <source>
        <dbReference type="Proteomes" id="UP000523447"/>
    </source>
</evidence>
<dbReference type="PROSITE" id="PS51459">
    <property type="entry name" value="FIDO"/>
    <property type="match status" value="1"/>
</dbReference>
<dbReference type="InterPro" id="IPR036597">
    <property type="entry name" value="Fido-like_dom_sf"/>
</dbReference>
<dbReference type="PANTHER" id="PTHR13504:SF38">
    <property type="entry name" value="FIDO DOMAIN-CONTAINING PROTEIN"/>
    <property type="match status" value="1"/>
</dbReference>
<dbReference type="InterPro" id="IPR040198">
    <property type="entry name" value="Fido_containing"/>
</dbReference>